<dbReference type="InterPro" id="IPR016036">
    <property type="entry name" value="Malonyl_transacylase_ACP-bd"/>
</dbReference>
<organism evidence="9 10">
    <name type="scientific">Hydrogenimonas thermophila</name>
    <dbReference type="NCBI Taxonomy" id="223786"/>
    <lineage>
        <taxon>Bacteria</taxon>
        <taxon>Pseudomonadati</taxon>
        <taxon>Campylobacterota</taxon>
        <taxon>Epsilonproteobacteria</taxon>
        <taxon>Campylobacterales</taxon>
        <taxon>Hydrogenimonadaceae</taxon>
        <taxon>Hydrogenimonas</taxon>
    </lineage>
</organism>
<dbReference type="EMBL" id="FOXB01000034">
    <property type="protein sequence ID" value="SFP70962.1"/>
    <property type="molecule type" value="Genomic_DNA"/>
</dbReference>
<dbReference type="AlphaFoldDB" id="A0A1I5SJU7"/>
<dbReference type="PANTHER" id="PTHR42681">
    <property type="entry name" value="MALONYL-COA-ACYL CARRIER PROTEIN TRANSACYLASE, MITOCHONDRIAL"/>
    <property type="match status" value="1"/>
</dbReference>
<dbReference type="GO" id="GO:0004314">
    <property type="term" value="F:[acyl-carrier-protein] S-malonyltransferase activity"/>
    <property type="evidence" value="ECO:0007669"/>
    <property type="project" value="UniProtKB-EC"/>
</dbReference>
<dbReference type="OrthoDB" id="9808564at2"/>
<dbReference type="InterPro" id="IPR001227">
    <property type="entry name" value="Ac_transferase_dom_sf"/>
</dbReference>
<protein>
    <recommendedName>
        <fullName evidence="2 6">Malonyl CoA-acyl carrier protein transacylase</fullName>
        <ecNumber evidence="1 6">2.3.1.39</ecNumber>
    </recommendedName>
</protein>
<evidence type="ECO:0000256" key="5">
    <source>
        <dbReference type="ARBA" id="ARBA00048462"/>
    </source>
</evidence>
<evidence type="ECO:0000256" key="4">
    <source>
        <dbReference type="ARBA" id="ARBA00023315"/>
    </source>
</evidence>
<feature type="active site" evidence="7">
    <location>
        <position position="91"/>
    </location>
</feature>
<dbReference type="Gene3D" id="3.40.366.10">
    <property type="entry name" value="Malonyl-Coenzyme A Acyl Carrier Protein, domain 2"/>
    <property type="match status" value="1"/>
</dbReference>
<dbReference type="PANTHER" id="PTHR42681:SF1">
    <property type="entry name" value="MALONYL-COA-ACYL CARRIER PROTEIN TRANSACYLASE, MITOCHONDRIAL"/>
    <property type="match status" value="1"/>
</dbReference>
<sequence>MIKSAFLFPGQGSQAVGMGKSFVENSQTAAQMLEAASDALKIDMANLLFEPNDMLEQTKYTQPAILLVSIMAYRLFKEKISGDPAFALGHSLGEFSALAAVGAIDWLEAVKLVNLRGDLMQKACDGIDAGMMVVLGLADNDVEEICHDARESGKKVWPANYNADGQIVIAGIKEDLQALEPILKEAKARRVMLLNMSVASHCPLLESAVEPLTEALEGLLSDNFCSPVISNVTAKAYNTKAEAMDLLGKQLVSPVLYKQSIQGNDDLVDRYIEFGHGGVLKGLNRRTTKKPTLVVSDYDSLNSVVETLLEVK</sequence>
<dbReference type="InterPro" id="IPR050858">
    <property type="entry name" value="Mal-CoA-ACP_Trans/PKS_FabD"/>
</dbReference>
<evidence type="ECO:0000256" key="1">
    <source>
        <dbReference type="ARBA" id="ARBA00013258"/>
    </source>
</evidence>
<feature type="domain" description="Malonyl-CoA:ACP transacylase (MAT)" evidence="8">
    <location>
        <begin position="7"/>
        <end position="310"/>
    </location>
</feature>
<evidence type="ECO:0000256" key="3">
    <source>
        <dbReference type="ARBA" id="ARBA00022679"/>
    </source>
</evidence>
<evidence type="ECO:0000256" key="6">
    <source>
        <dbReference type="PIRNR" id="PIRNR000446"/>
    </source>
</evidence>
<gene>
    <name evidence="9" type="ORF">SAMN05216234_13426</name>
</gene>
<dbReference type="Pfam" id="PF00698">
    <property type="entry name" value="Acyl_transf_1"/>
    <property type="match status" value="1"/>
</dbReference>
<dbReference type="GO" id="GO:0005829">
    <property type="term" value="C:cytosol"/>
    <property type="evidence" value="ECO:0007669"/>
    <property type="project" value="TreeGrafter"/>
</dbReference>
<dbReference type="SMART" id="SM00827">
    <property type="entry name" value="PKS_AT"/>
    <property type="match status" value="1"/>
</dbReference>
<dbReference type="Proteomes" id="UP000199227">
    <property type="component" value="Unassembled WGS sequence"/>
</dbReference>
<dbReference type="Gene3D" id="3.30.70.250">
    <property type="entry name" value="Malonyl-CoA ACP transacylase, ACP-binding"/>
    <property type="match status" value="1"/>
</dbReference>
<feature type="active site" evidence="7">
    <location>
        <position position="201"/>
    </location>
</feature>
<evidence type="ECO:0000313" key="10">
    <source>
        <dbReference type="Proteomes" id="UP000199227"/>
    </source>
</evidence>
<evidence type="ECO:0000256" key="2">
    <source>
        <dbReference type="ARBA" id="ARBA00018953"/>
    </source>
</evidence>
<comment type="similarity">
    <text evidence="6">Belongs to the fabD family.</text>
</comment>
<dbReference type="STRING" id="223786.SAMN05216234_13426"/>
<dbReference type="NCBIfam" id="TIGR00128">
    <property type="entry name" value="fabD"/>
    <property type="match status" value="1"/>
</dbReference>
<accession>A0A1I5SJU7</accession>
<keyword evidence="10" id="KW-1185">Reference proteome</keyword>
<dbReference type="InterPro" id="IPR016035">
    <property type="entry name" value="Acyl_Trfase/lysoPLipase"/>
</dbReference>
<dbReference type="SUPFAM" id="SSF52151">
    <property type="entry name" value="FabD/lysophospholipase-like"/>
    <property type="match status" value="1"/>
</dbReference>
<proteinExistence type="inferred from homology"/>
<dbReference type="InterPro" id="IPR024925">
    <property type="entry name" value="Malonyl_CoA-ACP_transAc"/>
</dbReference>
<comment type="catalytic activity">
    <reaction evidence="5 6">
        <text>holo-[ACP] + malonyl-CoA = malonyl-[ACP] + CoA</text>
        <dbReference type="Rhea" id="RHEA:41792"/>
        <dbReference type="Rhea" id="RHEA-COMP:9623"/>
        <dbReference type="Rhea" id="RHEA-COMP:9685"/>
        <dbReference type="ChEBI" id="CHEBI:57287"/>
        <dbReference type="ChEBI" id="CHEBI:57384"/>
        <dbReference type="ChEBI" id="CHEBI:64479"/>
        <dbReference type="ChEBI" id="CHEBI:78449"/>
        <dbReference type="EC" id="2.3.1.39"/>
    </reaction>
</comment>
<evidence type="ECO:0000313" key="9">
    <source>
        <dbReference type="EMBL" id="SFP70962.1"/>
    </source>
</evidence>
<name>A0A1I5SJU7_9BACT</name>
<reference evidence="9 10" key="1">
    <citation type="submission" date="2016-10" db="EMBL/GenBank/DDBJ databases">
        <authorList>
            <person name="de Groot N.N."/>
        </authorList>
    </citation>
    <scope>NUCLEOTIDE SEQUENCE [LARGE SCALE GENOMIC DNA]</scope>
    <source>
        <strain evidence="9 10">EP1-55-1</strain>
    </source>
</reference>
<dbReference type="RefSeq" id="WP_092913433.1">
    <property type="nucleotide sequence ID" value="NZ_FOXB01000034.1"/>
</dbReference>
<dbReference type="PIRSF" id="PIRSF000446">
    <property type="entry name" value="Mct"/>
    <property type="match status" value="1"/>
</dbReference>
<evidence type="ECO:0000259" key="8">
    <source>
        <dbReference type="SMART" id="SM00827"/>
    </source>
</evidence>
<dbReference type="EC" id="2.3.1.39" evidence="1 6"/>
<dbReference type="InterPro" id="IPR014043">
    <property type="entry name" value="Acyl_transferase_dom"/>
</dbReference>
<keyword evidence="4 6" id="KW-0012">Acyltransferase</keyword>
<dbReference type="GO" id="GO:0006633">
    <property type="term" value="P:fatty acid biosynthetic process"/>
    <property type="evidence" value="ECO:0007669"/>
    <property type="project" value="TreeGrafter"/>
</dbReference>
<dbReference type="InterPro" id="IPR004410">
    <property type="entry name" value="Malonyl_CoA-ACP_transAc_FabD"/>
</dbReference>
<evidence type="ECO:0000256" key="7">
    <source>
        <dbReference type="PIRSR" id="PIRSR000446-1"/>
    </source>
</evidence>
<dbReference type="SUPFAM" id="SSF55048">
    <property type="entry name" value="Probable ACP-binding domain of malonyl-CoA ACP transacylase"/>
    <property type="match status" value="1"/>
</dbReference>
<keyword evidence="3 6" id="KW-0808">Transferase</keyword>